<dbReference type="InterPro" id="IPR017927">
    <property type="entry name" value="FAD-bd_FR_type"/>
</dbReference>
<dbReference type="PROSITE" id="PS51384">
    <property type="entry name" value="FAD_FR"/>
    <property type="match status" value="1"/>
</dbReference>
<keyword evidence="5" id="KW-0249">Electron transport</keyword>
<evidence type="ECO:0000313" key="13">
    <source>
        <dbReference type="EMBL" id="KAF7186031.1"/>
    </source>
</evidence>
<evidence type="ECO:0000313" key="14">
    <source>
        <dbReference type="Proteomes" id="UP000660729"/>
    </source>
</evidence>
<dbReference type="GO" id="GO:0006879">
    <property type="term" value="P:intracellular iron ion homeostasis"/>
    <property type="evidence" value="ECO:0007669"/>
    <property type="project" value="TreeGrafter"/>
</dbReference>
<dbReference type="SFLD" id="SFLDG01168">
    <property type="entry name" value="Ferric_reductase_subgroup_(FRE"/>
    <property type="match status" value="1"/>
</dbReference>
<dbReference type="Pfam" id="PF08022">
    <property type="entry name" value="FAD_binding_8"/>
    <property type="match status" value="1"/>
</dbReference>
<comment type="subcellular location">
    <subcellularLocation>
        <location evidence="1">Membrane</location>
        <topology evidence="1">Multi-pass membrane protein</topology>
    </subcellularLocation>
</comment>
<feature type="transmembrane region" description="Helical" evidence="11">
    <location>
        <begin position="37"/>
        <end position="57"/>
    </location>
</feature>
<dbReference type="InterPro" id="IPR039261">
    <property type="entry name" value="FNR_nucleotide-bd"/>
</dbReference>
<dbReference type="AlphaFoldDB" id="A0A8H6R515"/>
<dbReference type="InterPro" id="IPR013121">
    <property type="entry name" value="Fe_red_NAD-bd_6"/>
</dbReference>
<keyword evidence="9 11" id="KW-0472">Membrane</keyword>
<dbReference type="InterPro" id="IPR013130">
    <property type="entry name" value="Fe3_Rdtase_TM_dom"/>
</dbReference>
<keyword evidence="10" id="KW-0325">Glycoprotein</keyword>
<name>A0A8H6R515_9PEZI</name>
<dbReference type="PANTHER" id="PTHR32361">
    <property type="entry name" value="FERRIC/CUPRIC REDUCTASE TRANSMEMBRANE COMPONENT"/>
    <property type="match status" value="1"/>
</dbReference>
<accession>A0A8H6R515</accession>
<feature type="transmembrane region" description="Helical" evidence="11">
    <location>
        <begin position="134"/>
        <end position="153"/>
    </location>
</feature>
<evidence type="ECO:0000256" key="7">
    <source>
        <dbReference type="ARBA" id="ARBA00023002"/>
    </source>
</evidence>
<dbReference type="CDD" id="cd06186">
    <property type="entry name" value="NOX_Duox_like_FAD_NADP"/>
    <property type="match status" value="1"/>
</dbReference>
<reference evidence="13" key="1">
    <citation type="submission" date="2020-04" db="EMBL/GenBank/DDBJ databases">
        <title>Draft genome resource of the tomato pathogen Pseudocercospora fuligena.</title>
        <authorList>
            <person name="Zaccaron A."/>
        </authorList>
    </citation>
    <scope>NUCLEOTIDE SEQUENCE</scope>
    <source>
        <strain evidence="13">PF001</strain>
    </source>
</reference>
<dbReference type="Gene3D" id="3.40.50.80">
    <property type="entry name" value="Nucleotide-binding domain of ferredoxin-NADP reductase (FNR) module"/>
    <property type="match status" value="1"/>
</dbReference>
<gene>
    <name evidence="13" type="ORF">HII31_12632</name>
</gene>
<keyword evidence="6 11" id="KW-1133">Transmembrane helix</keyword>
<dbReference type="EMBL" id="JABCIY010000273">
    <property type="protein sequence ID" value="KAF7186031.1"/>
    <property type="molecule type" value="Genomic_DNA"/>
</dbReference>
<feature type="transmembrane region" description="Helical" evidence="11">
    <location>
        <begin position="173"/>
        <end position="195"/>
    </location>
</feature>
<evidence type="ECO:0000259" key="12">
    <source>
        <dbReference type="PROSITE" id="PS51384"/>
    </source>
</evidence>
<dbReference type="GO" id="GO:0006826">
    <property type="term" value="P:iron ion transport"/>
    <property type="evidence" value="ECO:0007669"/>
    <property type="project" value="TreeGrafter"/>
</dbReference>
<dbReference type="Pfam" id="PF01794">
    <property type="entry name" value="Ferric_reduct"/>
    <property type="match status" value="1"/>
</dbReference>
<evidence type="ECO:0000256" key="9">
    <source>
        <dbReference type="ARBA" id="ARBA00023136"/>
    </source>
</evidence>
<evidence type="ECO:0000256" key="4">
    <source>
        <dbReference type="ARBA" id="ARBA00022692"/>
    </source>
</evidence>
<keyword evidence="4 11" id="KW-0812">Transmembrane</keyword>
<dbReference type="GO" id="GO:0005886">
    <property type="term" value="C:plasma membrane"/>
    <property type="evidence" value="ECO:0007669"/>
    <property type="project" value="TreeGrafter"/>
</dbReference>
<dbReference type="OrthoDB" id="17725at2759"/>
<evidence type="ECO:0000256" key="1">
    <source>
        <dbReference type="ARBA" id="ARBA00004141"/>
    </source>
</evidence>
<organism evidence="13 14">
    <name type="scientific">Pseudocercospora fuligena</name>
    <dbReference type="NCBI Taxonomy" id="685502"/>
    <lineage>
        <taxon>Eukaryota</taxon>
        <taxon>Fungi</taxon>
        <taxon>Dikarya</taxon>
        <taxon>Ascomycota</taxon>
        <taxon>Pezizomycotina</taxon>
        <taxon>Dothideomycetes</taxon>
        <taxon>Dothideomycetidae</taxon>
        <taxon>Mycosphaerellales</taxon>
        <taxon>Mycosphaerellaceae</taxon>
        <taxon>Pseudocercospora</taxon>
    </lineage>
</organism>
<evidence type="ECO:0000256" key="5">
    <source>
        <dbReference type="ARBA" id="ARBA00022982"/>
    </source>
</evidence>
<dbReference type="GO" id="GO:0000293">
    <property type="term" value="F:ferric-chelate reductase activity"/>
    <property type="evidence" value="ECO:0007669"/>
    <property type="project" value="UniProtKB-ARBA"/>
</dbReference>
<evidence type="ECO:0000256" key="8">
    <source>
        <dbReference type="ARBA" id="ARBA00023065"/>
    </source>
</evidence>
<feature type="transmembrane region" description="Helical" evidence="11">
    <location>
        <begin position="207"/>
        <end position="225"/>
    </location>
</feature>
<dbReference type="SFLD" id="SFLDS00052">
    <property type="entry name" value="Ferric_Reductase_Domain"/>
    <property type="match status" value="1"/>
</dbReference>
<protein>
    <submittedName>
        <fullName evidence="13">Ferric/cupric reductase transmembrane component 1</fullName>
    </submittedName>
</protein>
<keyword evidence="7" id="KW-0560">Oxidoreductase</keyword>
<keyword evidence="14" id="KW-1185">Reference proteome</keyword>
<sequence length="571" mass="63305">MSAGAQGPAAAAAAAAAAEQRREELFAEWLAKNHNTARYWAAATGGLIGLFVVSHWSQNLYSRHLSRKPNALRSTVRAIAKPIQRLSTARSLGPITILPEKVTLAMVYFAINAALTFYDAPQQAPMKTMLSKRFGWMSLLNLLFTVFLGLKNTPLSPLAGYSFDSLNILHRCVGYTTILYMILHSTTYTAFLFESGFQSVLAEPKEYAGAVSGFAMLALLATSIGPVRKRFYEIFYASHIILVAIIIIALGLHRPEYMLKAFIITTLSGALWLFDQAFRLSRWIYHGHNSTVTLQPLPGNATLVKFSKPITAAPGSSVFLWIPSIRKFQRHPFTLVSASPQATFLIKSRNGFTKSLYDTACKNPGVPLKASLEGPYGHVPNVHNNYEKVVLIAGGSGVTFTMALALEWLKKRKTPKDMRKLEFYWCVRNQEFLEWFEEEFKELRKETERVSVRVFCTCNNAGDEGSDESETSSLEKESIGGDEEKLGLRHLNLSRVAVRGSGEEVRRIESGGRPDVRTLVSNAMEGLSEDDRVLVAACGPEGLLNDVRKAVAVSRVAKAPSIEMFLEEFSF</sequence>
<feature type="transmembrane region" description="Helical" evidence="11">
    <location>
        <begin position="231"/>
        <end position="250"/>
    </location>
</feature>
<dbReference type="InterPro" id="IPR013112">
    <property type="entry name" value="FAD-bd_8"/>
</dbReference>
<evidence type="ECO:0000256" key="6">
    <source>
        <dbReference type="ARBA" id="ARBA00022989"/>
    </source>
</evidence>
<evidence type="ECO:0000256" key="11">
    <source>
        <dbReference type="SAM" id="Phobius"/>
    </source>
</evidence>
<feature type="domain" description="FAD-binding FR-type" evidence="12">
    <location>
        <begin position="273"/>
        <end position="382"/>
    </location>
</feature>
<dbReference type="Proteomes" id="UP000660729">
    <property type="component" value="Unassembled WGS sequence"/>
</dbReference>
<evidence type="ECO:0000256" key="10">
    <source>
        <dbReference type="ARBA" id="ARBA00023180"/>
    </source>
</evidence>
<keyword evidence="8" id="KW-0406">Ion transport</keyword>
<dbReference type="Pfam" id="PF08030">
    <property type="entry name" value="NAD_binding_6"/>
    <property type="match status" value="1"/>
</dbReference>
<evidence type="ECO:0000256" key="3">
    <source>
        <dbReference type="ARBA" id="ARBA00022448"/>
    </source>
</evidence>
<keyword evidence="3" id="KW-0813">Transport</keyword>
<evidence type="ECO:0000256" key="2">
    <source>
        <dbReference type="ARBA" id="ARBA00006278"/>
    </source>
</evidence>
<comment type="caution">
    <text evidence="13">The sequence shown here is derived from an EMBL/GenBank/DDBJ whole genome shotgun (WGS) entry which is preliminary data.</text>
</comment>
<dbReference type="InterPro" id="IPR051410">
    <property type="entry name" value="Ferric/Cupric_Reductase"/>
</dbReference>
<dbReference type="PANTHER" id="PTHR32361:SF9">
    <property type="entry name" value="FERRIC REDUCTASE TRANSMEMBRANE COMPONENT 3-RELATED"/>
    <property type="match status" value="1"/>
</dbReference>
<dbReference type="GO" id="GO:0015677">
    <property type="term" value="P:copper ion import"/>
    <property type="evidence" value="ECO:0007669"/>
    <property type="project" value="TreeGrafter"/>
</dbReference>
<proteinExistence type="inferred from homology"/>
<comment type="similarity">
    <text evidence="2">Belongs to the ferric reductase (FRE) family.</text>
</comment>
<dbReference type="SUPFAM" id="SSF52343">
    <property type="entry name" value="Ferredoxin reductase-like, C-terminal NADP-linked domain"/>
    <property type="match status" value="1"/>
</dbReference>